<dbReference type="InterPro" id="IPR005143">
    <property type="entry name" value="TF_LuxR_autoind-bd_dom"/>
</dbReference>
<dbReference type="Gene3D" id="1.10.10.10">
    <property type="entry name" value="Winged helix-like DNA-binding domain superfamily/Winged helix DNA-binding domain"/>
    <property type="match status" value="1"/>
</dbReference>
<dbReference type="EMBL" id="RBPY01000185">
    <property type="protein sequence ID" value="RMO68934.1"/>
    <property type="molecule type" value="Genomic_DNA"/>
</dbReference>
<dbReference type="Gene3D" id="3.30.450.80">
    <property type="entry name" value="Transcription factor LuxR-like, autoinducer-binding domain"/>
    <property type="match status" value="1"/>
</dbReference>
<evidence type="ECO:0000313" key="5">
    <source>
        <dbReference type="EMBL" id="RMO68934.1"/>
    </source>
</evidence>
<reference evidence="5 6" key="1">
    <citation type="submission" date="2018-08" db="EMBL/GenBank/DDBJ databases">
        <title>Recombination of ecologically and evolutionarily significant loci maintains genetic cohesion in the Pseudomonas syringae species complex.</title>
        <authorList>
            <person name="Dillon M."/>
            <person name="Thakur S."/>
            <person name="Almeida R.N.D."/>
            <person name="Weir B.S."/>
            <person name="Guttman D.S."/>
        </authorList>
    </citation>
    <scope>NUCLEOTIDE SEQUENCE [LARGE SCALE GENOMIC DNA]</scope>
    <source>
        <strain evidence="5 6">ICMP 2732</strain>
    </source>
</reference>
<dbReference type="SMART" id="SM00421">
    <property type="entry name" value="HTH_LUXR"/>
    <property type="match status" value="1"/>
</dbReference>
<dbReference type="SUPFAM" id="SSF75516">
    <property type="entry name" value="Pheromone-binding domain of LuxR-like quorum-sensing transcription factors"/>
    <property type="match status" value="1"/>
</dbReference>
<keyword evidence="1" id="KW-0805">Transcription regulation</keyword>
<dbReference type="GO" id="GO:0006355">
    <property type="term" value="P:regulation of DNA-templated transcription"/>
    <property type="evidence" value="ECO:0007669"/>
    <property type="project" value="InterPro"/>
</dbReference>
<dbReference type="SUPFAM" id="SSF46894">
    <property type="entry name" value="C-terminal effector domain of the bipartite response regulators"/>
    <property type="match status" value="1"/>
</dbReference>
<dbReference type="CDD" id="cd06170">
    <property type="entry name" value="LuxR_C_like"/>
    <property type="match status" value="1"/>
</dbReference>
<dbReference type="Pfam" id="PF03472">
    <property type="entry name" value="Autoind_bind"/>
    <property type="match status" value="1"/>
</dbReference>
<keyword evidence="2" id="KW-0238">DNA-binding</keyword>
<dbReference type="PRINTS" id="PR00038">
    <property type="entry name" value="HTHLUXR"/>
</dbReference>
<organism evidence="5 6">
    <name type="scientific">Pseudomonas syringae pv. primulae</name>
    <dbReference type="NCBI Taxonomy" id="251707"/>
    <lineage>
        <taxon>Bacteria</taxon>
        <taxon>Pseudomonadati</taxon>
        <taxon>Pseudomonadota</taxon>
        <taxon>Gammaproteobacteria</taxon>
        <taxon>Pseudomonadales</taxon>
        <taxon>Pseudomonadaceae</taxon>
        <taxon>Pseudomonas</taxon>
    </lineage>
</organism>
<dbReference type="Pfam" id="PF00196">
    <property type="entry name" value="GerE"/>
    <property type="match status" value="1"/>
</dbReference>
<dbReference type="InterPro" id="IPR036693">
    <property type="entry name" value="TF_LuxR_autoind-bd_dom_sf"/>
</dbReference>
<name>A0A3M5TUI0_9PSED</name>
<dbReference type="PANTHER" id="PTHR44688">
    <property type="entry name" value="DNA-BINDING TRANSCRIPTIONAL ACTIVATOR DEVR_DOSR"/>
    <property type="match status" value="1"/>
</dbReference>
<evidence type="ECO:0000256" key="3">
    <source>
        <dbReference type="ARBA" id="ARBA00023163"/>
    </source>
</evidence>
<dbReference type="InterPro" id="IPR036388">
    <property type="entry name" value="WH-like_DNA-bd_sf"/>
</dbReference>
<proteinExistence type="predicted"/>
<sequence length="237" mass="26479">MGLGMLEWYSDVMREISAAHEIENLVSILHREAIECGFEHVGLALQAPTPFTRRKTLIMGTYPLEWQERYDEQSYGAIDPVIEHSMAKADVLNWSDVQASCHRRFFAEAAQFGLVHGMTYSALATSRDTHVISFARGRGRVSQIEQLELGVKLRCLSDASRQALARWNLSAVERCVLSDREVEILRWTADGKCVSDIAQILCISDNTVNFHIKKIVGKFGSPNKAHAAAHAVALNLI</sequence>
<dbReference type="GO" id="GO:0003677">
    <property type="term" value="F:DNA binding"/>
    <property type="evidence" value="ECO:0007669"/>
    <property type="project" value="UniProtKB-KW"/>
</dbReference>
<dbReference type="Proteomes" id="UP000281350">
    <property type="component" value="Unassembled WGS sequence"/>
</dbReference>
<accession>A0A3M5TUI0</accession>
<gene>
    <name evidence="5" type="ORF">ALQ36_01932</name>
</gene>
<evidence type="ECO:0000259" key="4">
    <source>
        <dbReference type="PROSITE" id="PS50043"/>
    </source>
</evidence>
<evidence type="ECO:0000256" key="2">
    <source>
        <dbReference type="ARBA" id="ARBA00023125"/>
    </source>
</evidence>
<comment type="caution">
    <text evidence="5">The sequence shown here is derived from an EMBL/GenBank/DDBJ whole genome shotgun (WGS) entry which is preliminary data.</text>
</comment>
<dbReference type="InterPro" id="IPR016032">
    <property type="entry name" value="Sig_transdc_resp-reg_C-effctor"/>
</dbReference>
<dbReference type="PANTHER" id="PTHR44688:SF16">
    <property type="entry name" value="DNA-BINDING TRANSCRIPTIONAL ACTIVATOR DEVR_DOSR"/>
    <property type="match status" value="1"/>
</dbReference>
<keyword evidence="3" id="KW-0804">Transcription</keyword>
<dbReference type="PROSITE" id="PS50043">
    <property type="entry name" value="HTH_LUXR_2"/>
    <property type="match status" value="1"/>
</dbReference>
<dbReference type="AlphaFoldDB" id="A0A3M5TUI0"/>
<evidence type="ECO:0000256" key="1">
    <source>
        <dbReference type="ARBA" id="ARBA00023015"/>
    </source>
</evidence>
<protein>
    <submittedName>
        <fullName evidence="5">Regulatory protein rhlR</fullName>
    </submittedName>
</protein>
<feature type="domain" description="HTH luxR-type" evidence="4">
    <location>
        <begin position="170"/>
        <end position="235"/>
    </location>
</feature>
<dbReference type="InterPro" id="IPR000792">
    <property type="entry name" value="Tscrpt_reg_LuxR_C"/>
</dbReference>
<evidence type="ECO:0000313" key="6">
    <source>
        <dbReference type="Proteomes" id="UP000281350"/>
    </source>
</evidence>